<evidence type="ECO:0000313" key="1">
    <source>
        <dbReference type="EMBL" id="MBW84917.1"/>
    </source>
</evidence>
<organism evidence="1">
    <name type="scientific">Rhizophora mucronata</name>
    <name type="common">Asiatic mangrove</name>
    <dbReference type="NCBI Taxonomy" id="61149"/>
    <lineage>
        <taxon>Eukaryota</taxon>
        <taxon>Viridiplantae</taxon>
        <taxon>Streptophyta</taxon>
        <taxon>Embryophyta</taxon>
        <taxon>Tracheophyta</taxon>
        <taxon>Spermatophyta</taxon>
        <taxon>Magnoliopsida</taxon>
        <taxon>eudicotyledons</taxon>
        <taxon>Gunneridae</taxon>
        <taxon>Pentapetalae</taxon>
        <taxon>rosids</taxon>
        <taxon>fabids</taxon>
        <taxon>Malpighiales</taxon>
        <taxon>Rhizophoraceae</taxon>
        <taxon>Rhizophora</taxon>
    </lineage>
</organism>
<proteinExistence type="predicted"/>
<dbReference type="AlphaFoldDB" id="A0A2P2IUR7"/>
<accession>A0A2P2IUR7</accession>
<sequence length="29" mass="3390">MTLLILWTNPRGRTKAMWMVKKEGETNPS</sequence>
<reference evidence="1" key="1">
    <citation type="submission" date="2018-02" db="EMBL/GenBank/DDBJ databases">
        <title>Rhizophora mucronata_Transcriptome.</title>
        <authorList>
            <person name="Meera S.P."/>
            <person name="Sreeshan A."/>
            <person name="Augustine A."/>
        </authorList>
    </citation>
    <scope>NUCLEOTIDE SEQUENCE</scope>
    <source>
        <tissue evidence="1">Leaf</tissue>
    </source>
</reference>
<name>A0A2P2IUR7_RHIMU</name>
<dbReference type="EMBL" id="GGEC01004434">
    <property type="protein sequence ID" value="MBW84917.1"/>
    <property type="molecule type" value="Transcribed_RNA"/>
</dbReference>
<protein>
    <submittedName>
        <fullName evidence="1">Uncharacterized protein</fullName>
    </submittedName>
</protein>